<dbReference type="PROSITE" id="PS51257">
    <property type="entry name" value="PROKAR_LIPOPROTEIN"/>
    <property type="match status" value="1"/>
</dbReference>
<feature type="domain" description="Multidrug resistance protein MdtA-like alpha-helical hairpin" evidence="5">
    <location>
        <begin position="105"/>
        <end position="176"/>
    </location>
</feature>
<dbReference type="InterPro" id="IPR058625">
    <property type="entry name" value="MdtA-like_BSH"/>
</dbReference>
<dbReference type="EMBL" id="SMFY01000002">
    <property type="protein sequence ID" value="TCK28736.1"/>
    <property type="molecule type" value="Genomic_DNA"/>
</dbReference>
<dbReference type="GO" id="GO:0022857">
    <property type="term" value="F:transmembrane transporter activity"/>
    <property type="evidence" value="ECO:0007669"/>
    <property type="project" value="InterPro"/>
</dbReference>
<evidence type="ECO:0000256" key="2">
    <source>
        <dbReference type="SAM" id="Coils"/>
    </source>
</evidence>
<dbReference type="Pfam" id="PF25944">
    <property type="entry name" value="Beta-barrel_RND"/>
    <property type="match status" value="1"/>
</dbReference>
<gene>
    <name evidence="8" type="ORF">EV667_2748</name>
</gene>
<feature type="chain" id="PRO_5020544244" evidence="4">
    <location>
        <begin position="30"/>
        <end position="429"/>
    </location>
</feature>
<dbReference type="GO" id="GO:0005886">
    <property type="term" value="C:plasma membrane"/>
    <property type="evidence" value="ECO:0007669"/>
    <property type="project" value="TreeGrafter"/>
</dbReference>
<comment type="similarity">
    <text evidence="1">Belongs to the membrane fusion protein (MFP) (TC 8.A.1) family.</text>
</comment>
<evidence type="ECO:0000256" key="1">
    <source>
        <dbReference type="ARBA" id="ARBA00009477"/>
    </source>
</evidence>
<comment type="caution">
    <text evidence="8">The sequence shown here is derived from an EMBL/GenBank/DDBJ whole genome shotgun (WGS) entry which is preliminary data.</text>
</comment>
<dbReference type="Gene3D" id="2.40.30.170">
    <property type="match status" value="1"/>
</dbReference>
<dbReference type="PANTHER" id="PTHR30158:SF24">
    <property type="entry name" value="HLYD FAMILY SECRETION PROTEIN"/>
    <property type="match status" value="1"/>
</dbReference>
<dbReference type="SUPFAM" id="SSF111369">
    <property type="entry name" value="HlyD-like secretion proteins"/>
    <property type="match status" value="1"/>
</dbReference>
<dbReference type="GO" id="GO:0046677">
    <property type="term" value="P:response to antibiotic"/>
    <property type="evidence" value="ECO:0007669"/>
    <property type="project" value="TreeGrafter"/>
</dbReference>
<feature type="domain" description="Multidrug resistance protein MdtA-like beta-barrel" evidence="7">
    <location>
        <begin position="218"/>
        <end position="302"/>
    </location>
</feature>
<organism evidence="8 9">
    <name type="scientific">Ancylobacter aquaticus</name>
    <dbReference type="NCBI Taxonomy" id="100"/>
    <lineage>
        <taxon>Bacteria</taxon>
        <taxon>Pseudomonadati</taxon>
        <taxon>Pseudomonadota</taxon>
        <taxon>Alphaproteobacteria</taxon>
        <taxon>Hyphomicrobiales</taxon>
        <taxon>Xanthobacteraceae</taxon>
        <taxon>Ancylobacter</taxon>
    </lineage>
</organism>
<dbReference type="Pfam" id="PF25876">
    <property type="entry name" value="HH_MFP_RND"/>
    <property type="match status" value="1"/>
</dbReference>
<dbReference type="PANTHER" id="PTHR30158">
    <property type="entry name" value="ACRA/E-RELATED COMPONENT OF DRUG EFFLUX TRANSPORTER"/>
    <property type="match status" value="1"/>
</dbReference>
<reference evidence="8 9" key="1">
    <citation type="submission" date="2019-03" db="EMBL/GenBank/DDBJ databases">
        <title>Genomic Encyclopedia of Type Strains, Phase IV (KMG-IV): sequencing the most valuable type-strain genomes for metagenomic binning, comparative biology and taxonomic classification.</title>
        <authorList>
            <person name="Goeker M."/>
        </authorList>
    </citation>
    <scope>NUCLEOTIDE SEQUENCE [LARGE SCALE GENOMIC DNA]</scope>
    <source>
        <strain evidence="8 9">DSM 101</strain>
    </source>
</reference>
<accession>A0A4V2PJI7</accession>
<dbReference type="Pfam" id="PF25917">
    <property type="entry name" value="BSH_RND"/>
    <property type="match status" value="1"/>
</dbReference>
<evidence type="ECO:0000259" key="7">
    <source>
        <dbReference type="Pfam" id="PF25944"/>
    </source>
</evidence>
<evidence type="ECO:0000313" key="8">
    <source>
        <dbReference type="EMBL" id="TCK28736.1"/>
    </source>
</evidence>
<dbReference type="Proteomes" id="UP000295030">
    <property type="component" value="Unassembled WGS sequence"/>
</dbReference>
<keyword evidence="9" id="KW-1185">Reference proteome</keyword>
<evidence type="ECO:0000256" key="3">
    <source>
        <dbReference type="SAM" id="MobiDB-lite"/>
    </source>
</evidence>
<evidence type="ECO:0000256" key="4">
    <source>
        <dbReference type="SAM" id="SignalP"/>
    </source>
</evidence>
<name>A0A4V2PJI7_ANCAQ</name>
<dbReference type="Gene3D" id="2.40.50.100">
    <property type="match status" value="1"/>
</dbReference>
<sequence length="429" mass="45525">MMTALPRLSLAALSLAALALAGCSESNQAQQGAPPPPTVTVAHPTTRTVTDYDEYVGRFAAVDLVRVYARVSGYLEKINFTDGQVVKQGDLLFSIDKRPFQVAHDQAEANLQRAQAELDFAQSDLQRAQTLIDDKTSNAISKQAYDQRLQSERTARAGVAAAQAALQAAQLDLDFTDLRSPVTGRIGDRQVSVGNLVTGGSGGTNTNTLLATIVSLDPIYFQFTYDEASYLRYQRMSKELGDKGQSIPVKLGLIDEKGFTHEGVLDFVDNQISEDTGTIRGRATFSNPDAVFTPGMFGRIQVPSSAPREAVLVPDVAIGTEQTRKFVYVLQPGDKPQAPQMKYVTLGRAYEGQRAVTGVTKDDLVVVNGLMRIRPGAQVVGKLEAPAAPAPAAAPAAAPTGTADAAKTPPLESPAAAPPATPSTTPSAN</sequence>
<dbReference type="Gene3D" id="2.40.420.20">
    <property type="match status" value="1"/>
</dbReference>
<feature type="compositionally biased region" description="Low complexity" evidence="3">
    <location>
        <begin position="386"/>
        <end position="415"/>
    </location>
</feature>
<dbReference type="InterPro" id="IPR058626">
    <property type="entry name" value="MdtA-like_b-barrel"/>
</dbReference>
<proteinExistence type="inferred from homology"/>
<evidence type="ECO:0000313" key="9">
    <source>
        <dbReference type="Proteomes" id="UP000295030"/>
    </source>
</evidence>
<feature type="domain" description="Multidrug resistance protein MdtA-like barrel-sandwich hybrid" evidence="6">
    <location>
        <begin position="65"/>
        <end position="201"/>
    </location>
</feature>
<keyword evidence="4" id="KW-0732">Signal</keyword>
<evidence type="ECO:0000259" key="6">
    <source>
        <dbReference type="Pfam" id="PF25917"/>
    </source>
</evidence>
<dbReference type="InterPro" id="IPR006143">
    <property type="entry name" value="RND_pump_MFP"/>
</dbReference>
<feature type="signal peptide" evidence="4">
    <location>
        <begin position="1"/>
        <end position="29"/>
    </location>
</feature>
<feature type="coiled-coil region" evidence="2">
    <location>
        <begin position="104"/>
        <end position="138"/>
    </location>
</feature>
<keyword evidence="2" id="KW-0175">Coiled coil</keyword>
<dbReference type="AlphaFoldDB" id="A0A4V2PJI7"/>
<dbReference type="InterPro" id="IPR058624">
    <property type="entry name" value="MdtA-like_HH"/>
</dbReference>
<protein>
    <submittedName>
        <fullName evidence="8">RND family efflux transporter MFP subunit</fullName>
    </submittedName>
</protein>
<dbReference type="Gene3D" id="1.10.287.470">
    <property type="entry name" value="Helix hairpin bin"/>
    <property type="match status" value="1"/>
</dbReference>
<evidence type="ECO:0000259" key="5">
    <source>
        <dbReference type="Pfam" id="PF25876"/>
    </source>
</evidence>
<dbReference type="GO" id="GO:0030313">
    <property type="term" value="C:cell envelope"/>
    <property type="evidence" value="ECO:0007669"/>
    <property type="project" value="UniProtKB-SubCell"/>
</dbReference>
<feature type="region of interest" description="Disordered" evidence="3">
    <location>
        <begin position="386"/>
        <end position="429"/>
    </location>
</feature>
<dbReference type="RefSeq" id="WP_245516140.1">
    <property type="nucleotide sequence ID" value="NZ_SMFY01000002.1"/>
</dbReference>
<dbReference type="NCBIfam" id="TIGR01730">
    <property type="entry name" value="RND_mfp"/>
    <property type="match status" value="1"/>
</dbReference>